<protein>
    <recommendedName>
        <fullName evidence="4">NACHT LRR and PYD domain-containing protein</fullName>
    </recommendedName>
</protein>
<name>A0A3Q1F6E6_9TELE</name>
<keyword evidence="3" id="KW-1185">Reference proteome</keyword>
<feature type="region of interest" description="Disordered" evidence="1">
    <location>
        <begin position="81"/>
        <end position="105"/>
    </location>
</feature>
<dbReference type="AlphaFoldDB" id="A0A3Q1F6E6"/>
<organism evidence="2 3">
    <name type="scientific">Acanthochromis polyacanthus</name>
    <name type="common">spiny chromis</name>
    <dbReference type="NCBI Taxonomy" id="80966"/>
    <lineage>
        <taxon>Eukaryota</taxon>
        <taxon>Metazoa</taxon>
        <taxon>Chordata</taxon>
        <taxon>Craniata</taxon>
        <taxon>Vertebrata</taxon>
        <taxon>Euteleostomi</taxon>
        <taxon>Actinopterygii</taxon>
        <taxon>Neopterygii</taxon>
        <taxon>Teleostei</taxon>
        <taxon>Neoteleostei</taxon>
        <taxon>Acanthomorphata</taxon>
        <taxon>Ovalentaria</taxon>
        <taxon>Pomacentridae</taxon>
        <taxon>Acanthochromis</taxon>
    </lineage>
</organism>
<proteinExistence type="predicted"/>
<accession>A0A3Q1F6E6</accession>
<dbReference type="SUPFAM" id="SSF52047">
    <property type="entry name" value="RNI-like"/>
    <property type="match status" value="1"/>
</dbReference>
<dbReference type="Gene3D" id="3.80.10.10">
    <property type="entry name" value="Ribonuclease Inhibitor"/>
    <property type="match status" value="1"/>
</dbReference>
<dbReference type="InterPro" id="IPR032675">
    <property type="entry name" value="LRR_dom_sf"/>
</dbReference>
<dbReference type="Ensembl" id="ENSAPOT00000021516.1">
    <property type="protein sequence ID" value="ENSAPOP00000013366.1"/>
    <property type="gene ID" value="ENSAPOG00000016161.1"/>
</dbReference>
<evidence type="ECO:0000313" key="3">
    <source>
        <dbReference type="Proteomes" id="UP000257200"/>
    </source>
</evidence>
<evidence type="ECO:0000313" key="2">
    <source>
        <dbReference type="Ensembl" id="ENSAPOP00000013366.1"/>
    </source>
</evidence>
<dbReference type="GeneTree" id="ENSGT01020000234176"/>
<evidence type="ECO:0008006" key="4">
    <source>
        <dbReference type="Google" id="ProtNLM"/>
    </source>
</evidence>
<dbReference type="STRING" id="80966.ENSAPOP00000013366"/>
<reference evidence="2" key="2">
    <citation type="submission" date="2025-09" db="UniProtKB">
        <authorList>
            <consortium name="Ensembl"/>
        </authorList>
    </citation>
    <scope>IDENTIFICATION</scope>
</reference>
<reference evidence="2" key="1">
    <citation type="submission" date="2025-08" db="UniProtKB">
        <authorList>
            <consortium name="Ensembl"/>
        </authorList>
    </citation>
    <scope>IDENTIFICATION</scope>
</reference>
<dbReference type="InParanoid" id="A0A3Q1F6E6"/>
<sequence length="105" mass="11687">MSFFHFLNLDILKLSQLLTHCETLNDFSWNFVSSTHIFCSLFRLERCSLSEISCDSLVSALKSNSFHLKCLDLRRNNLSDGAVGGPGPLQEPGPDSPVDGQVRQS</sequence>
<evidence type="ECO:0000256" key="1">
    <source>
        <dbReference type="SAM" id="MobiDB-lite"/>
    </source>
</evidence>
<dbReference type="Proteomes" id="UP000257200">
    <property type="component" value="Unplaced"/>
</dbReference>